<dbReference type="OrthoDB" id="9049585at2759"/>
<dbReference type="EMBL" id="SGJD01000052">
    <property type="protein sequence ID" value="KAB0407377.1"/>
    <property type="molecule type" value="Genomic_DNA"/>
</dbReference>
<proteinExistence type="predicted"/>
<evidence type="ECO:0000259" key="5">
    <source>
        <dbReference type="PROSITE" id="PS50835"/>
    </source>
</evidence>
<dbReference type="InterPro" id="IPR013783">
    <property type="entry name" value="Ig-like_fold"/>
</dbReference>
<evidence type="ECO:0000256" key="3">
    <source>
        <dbReference type="ARBA" id="ARBA00023319"/>
    </source>
</evidence>
<accession>A0A6A1QIR1</accession>
<dbReference type="AlphaFoldDB" id="A0A6A1QIR1"/>
<feature type="non-terminal residue" evidence="6">
    <location>
        <position position="1"/>
    </location>
</feature>
<feature type="domain" description="Ig-like" evidence="5">
    <location>
        <begin position="43"/>
        <end position="163"/>
    </location>
</feature>
<evidence type="ECO:0000256" key="1">
    <source>
        <dbReference type="ARBA" id="ARBA00022729"/>
    </source>
</evidence>
<dbReference type="InterPro" id="IPR050150">
    <property type="entry name" value="IgV_Light_Chain"/>
</dbReference>
<dbReference type="Proteomes" id="UP000437017">
    <property type="component" value="Unassembled WGS sequence"/>
</dbReference>
<dbReference type="InterPro" id="IPR013106">
    <property type="entry name" value="Ig_V-set"/>
</dbReference>
<dbReference type="PROSITE" id="PS50835">
    <property type="entry name" value="IG_LIKE"/>
    <property type="match status" value="1"/>
</dbReference>
<dbReference type="Gene3D" id="2.60.40.10">
    <property type="entry name" value="Immunoglobulins"/>
    <property type="match status" value="3"/>
</dbReference>
<dbReference type="SMART" id="SM00409">
    <property type="entry name" value="IG"/>
    <property type="match status" value="2"/>
</dbReference>
<keyword evidence="7" id="KW-1185">Reference proteome</keyword>
<organism evidence="6 7">
    <name type="scientific">Balaenoptera physalus</name>
    <name type="common">Fin whale</name>
    <name type="synonym">Balaena physalus</name>
    <dbReference type="NCBI Taxonomy" id="9770"/>
    <lineage>
        <taxon>Eukaryota</taxon>
        <taxon>Metazoa</taxon>
        <taxon>Chordata</taxon>
        <taxon>Craniata</taxon>
        <taxon>Vertebrata</taxon>
        <taxon>Euteleostomi</taxon>
        <taxon>Mammalia</taxon>
        <taxon>Eutheria</taxon>
        <taxon>Laurasiatheria</taxon>
        <taxon>Artiodactyla</taxon>
        <taxon>Whippomorpha</taxon>
        <taxon>Cetacea</taxon>
        <taxon>Mysticeti</taxon>
        <taxon>Balaenopteridae</taxon>
        <taxon>Balaenoptera</taxon>
    </lineage>
</organism>
<keyword evidence="1" id="KW-0732">Signal</keyword>
<dbReference type="SUPFAM" id="SSF48726">
    <property type="entry name" value="Immunoglobulin"/>
    <property type="match status" value="4"/>
</dbReference>
<keyword evidence="4" id="KW-0472">Membrane</keyword>
<evidence type="ECO:0000256" key="4">
    <source>
        <dbReference type="SAM" id="Phobius"/>
    </source>
</evidence>
<dbReference type="Pfam" id="PF07686">
    <property type="entry name" value="V-set"/>
    <property type="match status" value="1"/>
</dbReference>
<keyword evidence="4" id="KW-0812">Transmembrane</keyword>
<comment type="caution">
    <text evidence="6">The sequence shown here is derived from an EMBL/GenBank/DDBJ whole genome shotgun (WGS) entry which is preliminary data.</text>
</comment>
<sequence length="358" mass="37713">TVVQEPSVSVSSGGTISLTCGLSSGGAQPEDEADYYCSLYLLPHLHAVSVSAGSLSQPVPTQPPSLSTSPGASARFTCTLSTGYSVGGYHIFWYQQKPGSSPRYLLSFRSDSDKHKGSGIPSRFSGSKDASANAGLLLIAGLQPEDEADYYCATVHSNTGTYTVLQTHRKVRLKAPLCPPPETVTAALPGPCLTQGATSQVVTRETSLSTTPGGTVTLICVSSSGAITTSSYASWVQQKPCQAPQGLIGGSSTRVPGPADPWSTCTMAWTPLLPLLTRYPGSWRFQRLVFGVIPLLLFLIPKMGLFLVSGASSQPLVTQEPSLWTVTLTCASSTGVVPSGHYPSWFQQKPGQVPRTLI</sequence>
<feature type="transmembrane region" description="Helical" evidence="4">
    <location>
        <begin position="288"/>
        <end position="308"/>
    </location>
</feature>
<keyword evidence="4" id="KW-1133">Transmembrane helix</keyword>
<evidence type="ECO:0000256" key="2">
    <source>
        <dbReference type="ARBA" id="ARBA00023157"/>
    </source>
</evidence>
<dbReference type="PANTHER" id="PTHR23267">
    <property type="entry name" value="IMMUNOGLOBULIN LIGHT CHAIN"/>
    <property type="match status" value="1"/>
</dbReference>
<gene>
    <name evidence="6" type="ORF">E2I00_016744</name>
</gene>
<keyword evidence="2" id="KW-1015">Disulfide bond</keyword>
<dbReference type="SMART" id="SM00406">
    <property type="entry name" value="IGv"/>
    <property type="match status" value="1"/>
</dbReference>
<keyword evidence="3" id="KW-0393">Immunoglobulin domain</keyword>
<name>A0A6A1QIR1_BALPH</name>
<dbReference type="InterPro" id="IPR007110">
    <property type="entry name" value="Ig-like_dom"/>
</dbReference>
<dbReference type="InterPro" id="IPR003599">
    <property type="entry name" value="Ig_sub"/>
</dbReference>
<protein>
    <recommendedName>
        <fullName evidence="5">Ig-like domain-containing protein</fullName>
    </recommendedName>
</protein>
<evidence type="ECO:0000313" key="6">
    <source>
        <dbReference type="EMBL" id="KAB0407377.1"/>
    </source>
</evidence>
<dbReference type="FunFam" id="2.60.40.10:FF:000721">
    <property type="entry name" value="Immunoglobulin lambda variable 5-45"/>
    <property type="match status" value="1"/>
</dbReference>
<dbReference type="InterPro" id="IPR036179">
    <property type="entry name" value="Ig-like_dom_sf"/>
</dbReference>
<evidence type="ECO:0000313" key="7">
    <source>
        <dbReference type="Proteomes" id="UP000437017"/>
    </source>
</evidence>
<reference evidence="6 7" key="1">
    <citation type="journal article" date="2019" name="PLoS ONE">
        <title>Genomic analyses reveal an absence of contemporary introgressive admixture between fin whales and blue whales, despite known hybrids.</title>
        <authorList>
            <person name="Westbury M.V."/>
            <person name="Petersen B."/>
            <person name="Lorenzen E.D."/>
        </authorList>
    </citation>
    <scope>NUCLEOTIDE SEQUENCE [LARGE SCALE GENOMIC DNA]</scope>
    <source>
        <strain evidence="6">FinWhale-01</strain>
    </source>
</reference>